<sequence>MKPLTITASHVPAGLALEVVGDLDYTNAQRLRHAAQEAAPPPGRSLVVDLSELGFCDSSGITALIAVRNHAVAAGSEMVLVAVPANMRRLLRMTGLDQVLDIRDDLHPLAGD</sequence>
<comment type="caution">
    <text evidence="4">The sequence shown here is derived from an EMBL/GenBank/DDBJ whole genome shotgun (WGS) entry which is preliminary data.</text>
</comment>
<protein>
    <recommendedName>
        <fullName evidence="2">Anti-sigma factor antagonist</fullName>
    </recommendedName>
</protein>
<evidence type="ECO:0000259" key="3">
    <source>
        <dbReference type="PROSITE" id="PS50801"/>
    </source>
</evidence>
<organism evidence="4 5">
    <name type="scientific">Streptomyces fimbriatus</name>
    <dbReference type="NCBI Taxonomy" id="68197"/>
    <lineage>
        <taxon>Bacteria</taxon>
        <taxon>Bacillati</taxon>
        <taxon>Actinomycetota</taxon>
        <taxon>Actinomycetes</taxon>
        <taxon>Kitasatosporales</taxon>
        <taxon>Streptomycetaceae</taxon>
        <taxon>Streptomyces</taxon>
    </lineage>
</organism>
<dbReference type="Proteomes" id="UP001596156">
    <property type="component" value="Unassembled WGS sequence"/>
</dbReference>
<dbReference type="InterPro" id="IPR003658">
    <property type="entry name" value="Anti-sigma_ant"/>
</dbReference>
<evidence type="ECO:0000256" key="2">
    <source>
        <dbReference type="RuleBase" id="RU003749"/>
    </source>
</evidence>
<dbReference type="PANTHER" id="PTHR33495">
    <property type="entry name" value="ANTI-SIGMA FACTOR ANTAGONIST TM_1081-RELATED-RELATED"/>
    <property type="match status" value="1"/>
</dbReference>
<gene>
    <name evidence="4" type="ORF">ACFPN6_29700</name>
</gene>
<feature type="domain" description="STAS" evidence="3">
    <location>
        <begin position="4"/>
        <end position="112"/>
    </location>
</feature>
<dbReference type="InterPro" id="IPR058548">
    <property type="entry name" value="MlaB-like_STAS"/>
</dbReference>
<accession>A0ABW0DGL0</accession>
<dbReference type="InterPro" id="IPR036513">
    <property type="entry name" value="STAS_dom_sf"/>
</dbReference>
<dbReference type="SUPFAM" id="SSF52091">
    <property type="entry name" value="SpoIIaa-like"/>
    <property type="match status" value="1"/>
</dbReference>
<name>A0ABW0DGL0_STRFI</name>
<dbReference type="CDD" id="cd07043">
    <property type="entry name" value="STAS_anti-anti-sigma_factors"/>
    <property type="match status" value="1"/>
</dbReference>
<evidence type="ECO:0000256" key="1">
    <source>
        <dbReference type="ARBA" id="ARBA00009013"/>
    </source>
</evidence>
<dbReference type="Gene3D" id="3.30.750.24">
    <property type="entry name" value="STAS domain"/>
    <property type="match status" value="1"/>
</dbReference>
<evidence type="ECO:0000313" key="5">
    <source>
        <dbReference type="Proteomes" id="UP001596156"/>
    </source>
</evidence>
<dbReference type="InterPro" id="IPR002645">
    <property type="entry name" value="STAS_dom"/>
</dbReference>
<comment type="similarity">
    <text evidence="1 2">Belongs to the anti-sigma-factor antagonist family.</text>
</comment>
<keyword evidence="5" id="KW-1185">Reference proteome</keyword>
<dbReference type="EMBL" id="JBHSKL010000044">
    <property type="protein sequence ID" value="MFC5228671.1"/>
    <property type="molecule type" value="Genomic_DNA"/>
</dbReference>
<dbReference type="PROSITE" id="PS50801">
    <property type="entry name" value="STAS"/>
    <property type="match status" value="1"/>
</dbReference>
<dbReference type="Pfam" id="PF13466">
    <property type="entry name" value="STAS_2"/>
    <property type="match status" value="1"/>
</dbReference>
<reference evidence="5" key="1">
    <citation type="journal article" date="2019" name="Int. J. Syst. Evol. Microbiol.">
        <title>The Global Catalogue of Microorganisms (GCM) 10K type strain sequencing project: providing services to taxonomists for standard genome sequencing and annotation.</title>
        <authorList>
            <consortium name="The Broad Institute Genomics Platform"/>
            <consortium name="The Broad Institute Genome Sequencing Center for Infectious Disease"/>
            <person name="Wu L."/>
            <person name="Ma J."/>
        </authorList>
    </citation>
    <scope>NUCLEOTIDE SEQUENCE [LARGE SCALE GENOMIC DNA]</scope>
    <source>
        <strain evidence="5">CCM 8479</strain>
    </source>
</reference>
<proteinExistence type="inferred from homology"/>
<dbReference type="RefSeq" id="WP_344643677.1">
    <property type="nucleotide sequence ID" value="NZ_BAAASS010000005.1"/>
</dbReference>
<dbReference type="PANTHER" id="PTHR33495:SF2">
    <property type="entry name" value="ANTI-SIGMA FACTOR ANTAGONIST TM_1081-RELATED"/>
    <property type="match status" value="1"/>
</dbReference>
<evidence type="ECO:0000313" key="4">
    <source>
        <dbReference type="EMBL" id="MFC5228671.1"/>
    </source>
</evidence>
<dbReference type="NCBIfam" id="TIGR00377">
    <property type="entry name" value="ant_ant_sig"/>
    <property type="match status" value="1"/>
</dbReference>